<sequence>MSGFEDMRCFVEVANSGGVNRAASRLGLSKSIVSRRISAMEEDLGVQLFTRSTRGVVPTEAGQEFRMRCERILSEVAEAREAVIGKGGDLTGQLRLTAPQSMDKVVAPLLGVIAKQYPRLQIDAVFTDRIVDLVGEGFDLAIRIGEPREASLIGRKIAPIRAVLFASPAYLERKGVPQVPADLENHQCISYTGGGDWRFRVGRRWVSIRPQGRLRTDSGETILQWASAGLGIGNVPAFLAARHLERGDLVPLLTEFPSPEYGIYTLRPPNPRAPAKVTLLIEALIEELKNGKGLVGQVDT</sequence>
<dbReference type="InterPro" id="IPR036390">
    <property type="entry name" value="WH_DNA-bd_sf"/>
</dbReference>
<keyword evidence="2" id="KW-0805">Transcription regulation</keyword>
<dbReference type="EMBL" id="FNBL01000003">
    <property type="protein sequence ID" value="SDF25334.1"/>
    <property type="molecule type" value="Genomic_DNA"/>
</dbReference>
<dbReference type="RefSeq" id="WP_074642814.1">
    <property type="nucleotide sequence ID" value="NZ_FNBL01000003.1"/>
</dbReference>
<dbReference type="OrthoDB" id="9813056at2"/>
<evidence type="ECO:0000313" key="6">
    <source>
        <dbReference type="EMBL" id="SDF25334.1"/>
    </source>
</evidence>
<dbReference type="PANTHER" id="PTHR30537">
    <property type="entry name" value="HTH-TYPE TRANSCRIPTIONAL REGULATOR"/>
    <property type="match status" value="1"/>
</dbReference>
<evidence type="ECO:0000259" key="5">
    <source>
        <dbReference type="PROSITE" id="PS50931"/>
    </source>
</evidence>
<keyword evidence="3" id="KW-0238">DNA-binding</keyword>
<accession>A0A1G7JKL8</accession>
<dbReference type="GO" id="GO:0003677">
    <property type="term" value="F:DNA binding"/>
    <property type="evidence" value="ECO:0007669"/>
    <property type="project" value="UniProtKB-KW"/>
</dbReference>
<reference evidence="6 7" key="1">
    <citation type="submission" date="2016-10" db="EMBL/GenBank/DDBJ databases">
        <authorList>
            <person name="de Groot N.N."/>
        </authorList>
    </citation>
    <scope>NUCLEOTIDE SEQUENCE [LARGE SCALE GENOMIC DNA]</scope>
    <source>
        <strain evidence="6 7">DSM 27375</strain>
    </source>
</reference>
<dbReference type="InterPro" id="IPR036388">
    <property type="entry name" value="WH-like_DNA-bd_sf"/>
</dbReference>
<keyword evidence="4" id="KW-0804">Transcription</keyword>
<dbReference type="CDD" id="cd08422">
    <property type="entry name" value="PBP2_CrgA_like"/>
    <property type="match status" value="1"/>
</dbReference>
<evidence type="ECO:0000256" key="4">
    <source>
        <dbReference type="ARBA" id="ARBA00023163"/>
    </source>
</evidence>
<dbReference type="GO" id="GO:0003700">
    <property type="term" value="F:DNA-binding transcription factor activity"/>
    <property type="evidence" value="ECO:0007669"/>
    <property type="project" value="InterPro"/>
</dbReference>
<feature type="domain" description="HTH lysR-type" evidence="5">
    <location>
        <begin position="1"/>
        <end position="59"/>
    </location>
</feature>
<dbReference type="Pfam" id="PF03466">
    <property type="entry name" value="LysR_substrate"/>
    <property type="match status" value="1"/>
</dbReference>
<dbReference type="SUPFAM" id="SSF46785">
    <property type="entry name" value="Winged helix' DNA-binding domain"/>
    <property type="match status" value="1"/>
</dbReference>
<dbReference type="Proteomes" id="UP000182284">
    <property type="component" value="Unassembled WGS sequence"/>
</dbReference>
<dbReference type="Gene3D" id="3.40.190.290">
    <property type="match status" value="1"/>
</dbReference>
<dbReference type="PANTHER" id="PTHR30537:SF5">
    <property type="entry name" value="HTH-TYPE TRANSCRIPTIONAL ACTIVATOR TTDR-RELATED"/>
    <property type="match status" value="1"/>
</dbReference>
<evidence type="ECO:0000256" key="1">
    <source>
        <dbReference type="ARBA" id="ARBA00009437"/>
    </source>
</evidence>
<dbReference type="InterPro" id="IPR005119">
    <property type="entry name" value="LysR_subst-bd"/>
</dbReference>
<name>A0A1G7JKL8_9RHOB</name>
<dbReference type="Pfam" id="PF00126">
    <property type="entry name" value="HTH_1"/>
    <property type="match status" value="1"/>
</dbReference>
<protein>
    <submittedName>
        <fullName evidence="6">Transcriptional regulator, LysR family</fullName>
    </submittedName>
</protein>
<evidence type="ECO:0000313" key="7">
    <source>
        <dbReference type="Proteomes" id="UP000182284"/>
    </source>
</evidence>
<dbReference type="PROSITE" id="PS50931">
    <property type="entry name" value="HTH_LYSR"/>
    <property type="match status" value="1"/>
</dbReference>
<organism evidence="6 7">
    <name type="scientific">Celeribacter baekdonensis</name>
    <dbReference type="NCBI Taxonomy" id="875171"/>
    <lineage>
        <taxon>Bacteria</taxon>
        <taxon>Pseudomonadati</taxon>
        <taxon>Pseudomonadota</taxon>
        <taxon>Alphaproteobacteria</taxon>
        <taxon>Rhodobacterales</taxon>
        <taxon>Roseobacteraceae</taxon>
        <taxon>Celeribacter</taxon>
    </lineage>
</organism>
<proteinExistence type="inferred from homology"/>
<evidence type="ECO:0000256" key="3">
    <source>
        <dbReference type="ARBA" id="ARBA00023125"/>
    </source>
</evidence>
<dbReference type="PRINTS" id="PR00039">
    <property type="entry name" value="HTHLYSR"/>
</dbReference>
<gene>
    <name evidence="6" type="ORF">SAMN04488117_103115</name>
</gene>
<dbReference type="SUPFAM" id="SSF53850">
    <property type="entry name" value="Periplasmic binding protein-like II"/>
    <property type="match status" value="1"/>
</dbReference>
<dbReference type="InterPro" id="IPR000847">
    <property type="entry name" value="LysR_HTH_N"/>
</dbReference>
<dbReference type="FunFam" id="1.10.10.10:FF:000001">
    <property type="entry name" value="LysR family transcriptional regulator"/>
    <property type="match status" value="1"/>
</dbReference>
<dbReference type="Gene3D" id="1.10.10.10">
    <property type="entry name" value="Winged helix-like DNA-binding domain superfamily/Winged helix DNA-binding domain"/>
    <property type="match status" value="1"/>
</dbReference>
<dbReference type="InterPro" id="IPR058163">
    <property type="entry name" value="LysR-type_TF_proteobact-type"/>
</dbReference>
<dbReference type="AlphaFoldDB" id="A0A1G7JKL8"/>
<evidence type="ECO:0000256" key="2">
    <source>
        <dbReference type="ARBA" id="ARBA00023015"/>
    </source>
</evidence>
<comment type="similarity">
    <text evidence="1">Belongs to the LysR transcriptional regulatory family.</text>
</comment>